<organism evidence="1 2">
    <name type="scientific">Thelephora ganbajun</name>
    <name type="common">Ganba fungus</name>
    <dbReference type="NCBI Taxonomy" id="370292"/>
    <lineage>
        <taxon>Eukaryota</taxon>
        <taxon>Fungi</taxon>
        <taxon>Dikarya</taxon>
        <taxon>Basidiomycota</taxon>
        <taxon>Agaricomycotina</taxon>
        <taxon>Agaricomycetes</taxon>
        <taxon>Thelephorales</taxon>
        <taxon>Thelephoraceae</taxon>
        <taxon>Thelephora</taxon>
    </lineage>
</organism>
<keyword evidence="2" id="KW-1185">Reference proteome</keyword>
<name>A0ACB6ZLZ9_THEGA</name>
<evidence type="ECO:0000313" key="2">
    <source>
        <dbReference type="Proteomes" id="UP000886501"/>
    </source>
</evidence>
<evidence type="ECO:0000313" key="1">
    <source>
        <dbReference type="EMBL" id="KAF9650840.1"/>
    </source>
</evidence>
<protein>
    <submittedName>
        <fullName evidence="1">Glycoside hydrolase family 88 protein</fullName>
    </submittedName>
</protein>
<sequence>MRSFAPLLALVFIPCALPVSWAAQPPKELYSRLVSSKILATARDRRDGKSYPHNTDQVNGIWNYVGTDWWTSGFFPSTLYSMNRRSELCPTTVDKVDWVNLGQVWSADLTRLLIRNSVGHDIGFISFPFVDELTIHPNNETTAEIIEGFSDILAKRFDRTVGCTRSRDSSGTNFQVIIDNMMTLDLFFVASRLTGNKTLIDMAISHADKTIEHHIRPDGSSYHVVEYDSSTGRVIRRRTAQGYADESTWTRGQAWGMLGFTNMYRRTELERYLQTARRMSKLFISRMPPSGVVPWDFDAPIDPPRPADVSAANLAAYALLTLSEQESGINNSTGAKYYADAAVKLLADTVNLAWRPSWRSLFSNGTINKPSDDYWTGIVYADYYLVESGNKLLEMGLGGCSL</sequence>
<proteinExistence type="predicted"/>
<keyword evidence="1" id="KW-0378">Hydrolase</keyword>
<dbReference type="EMBL" id="MU117980">
    <property type="protein sequence ID" value="KAF9650840.1"/>
    <property type="molecule type" value="Genomic_DNA"/>
</dbReference>
<reference evidence="1" key="1">
    <citation type="submission" date="2019-10" db="EMBL/GenBank/DDBJ databases">
        <authorList>
            <consortium name="DOE Joint Genome Institute"/>
            <person name="Kuo A."/>
            <person name="Miyauchi S."/>
            <person name="Kiss E."/>
            <person name="Drula E."/>
            <person name="Kohler A."/>
            <person name="Sanchez-Garcia M."/>
            <person name="Andreopoulos B."/>
            <person name="Barry K.W."/>
            <person name="Bonito G."/>
            <person name="Buee M."/>
            <person name="Carver A."/>
            <person name="Chen C."/>
            <person name="Cichocki N."/>
            <person name="Clum A."/>
            <person name="Culley D."/>
            <person name="Crous P.W."/>
            <person name="Fauchery L."/>
            <person name="Girlanda M."/>
            <person name="Hayes R."/>
            <person name="Keri Z."/>
            <person name="Labutti K."/>
            <person name="Lipzen A."/>
            <person name="Lombard V."/>
            <person name="Magnuson J."/>
            <person name="Maillard F."/>
            <person name="Morin E."/>
            <person name="Murat C."/>
            <person name="Nolan M."/>
            <person name="Ohm R."/>
            <person name="Pangilinan J."/>
            <person name="Pereira M."/>
            <person name="Perotto S."/>
            <person name="Peter M."/>
            <person name="Riley R."/>
            <person name="Sitrit Y."/>
            <person name="Stielow B."/>
            <person name="Szollosi G."/>
            <person name="Zifcakova L."/>
            <person name="Stursova M."/>
            <person name="Spatafora J.W."/>
            <person name="Tedersoo L."/>
            <person name="Vaario L.-M."/>
            <person name="Yamada A."/>
            <person name="Yan M."/>
            <person name="Wang P."/>
            <person name="Xu J."/>
            <person name="Bruns T."/>
            <person name="Baldrian P."/>
            <person name="Vilgalys R."/>
            <person name="Henrissat B."/>
            <person name="Grigoriev I.V."/>
            <person name="Hibbett D."/>
            <person name="Nagy L.G."/>
            <person name="Martin F.M."/>
        </authorList>
    </citation>
    <scope>NUCLEOTIDE SEQUENCE</scope>
    <source>
        <strain evidence="1">P2</strain>
    </source>
</reference>
<comment type="caution">
    <text evidence="1">The sequence shown here is derived from an EMBL/GenBank/DDBJ whole genome shotgun (WGS) entry which is preliminary data.</text>
</comment>
<dbReference type="Proteomes" id="UP000886501">
    <property type="component" value="Unassembled WGS sequence"/>
</dbReference>
<gene>
    <name evidence="1" type="ORF">BDM02DRAFT_1202201</name>
</gene>
<reference evidence="1" key="2">
    <citation type="journal article" date="2020" name="Nat. Commun.">
        <title>Large-scale genome sequencing of mycorrhizal fungi provides insights into the early evolution of symbiotic traits.</title>
        <authorList>
            <person name="Miyauchi S."/>
            <person name="Kiss E."/>
            <person name="Kuo A."/>
            <person name="Drula E."/>
            <person name="Kohler A."/>
            <person name="Sanchez-Garcia M."/>
            <person name="Morin E."/>
            <person name="Andreopoulos B."/>
            <person name="Barry K.W."/>
            <person name="Bonito G."/>
            <person name="Buee M."/>
            <person name="Carver A."/>
            <person name="Chen C."/>
            <person name="Cichocki N."/>
            <person name="Clum A."/>
            <person name="Culley D."/>
            <person name="Crous P.W."/>
            <person name="Fauchery L."/>
            <person name="Girlanda M."/>
            <person name="Hayes R.D."/>
            <person name="Keri Z."/>
            <person name="LaButti K."/>
            <person name="Lipzen A."/>
            <person name="Lombard V."/>
            <person name="Magnuson J."/>
            <person name="Maillard F."/>
            <person name="Murat C."/>
            <person name="Nolan M."/>
            <person name="Ohm R.A."/>
            <person name="Pangilinan J."/>
            <person name="Pereira M.F."/>
            <person name="Perotto S."/>
            <person name="Peter M."/>
            <person name="Pfister S."/>
            <person name="Riley R."/>
            <person name="Sitrit Y."/>
            <person name="Stielow J.B."/>
            <person name="Szollosi G."/>
            <person name="Zifcakova L."/>
            <person name="Stursova M."/>
            <person name="Spatafora J.W."/>
            <person name="Tedersoo L."/>
            <person name="Vaario L.M."/>
            <person name="Yamada A."/>
            <person name="Yan M."/>
            <person name="Wang P."/>
            <person name="Xu J."/>
            <person name="Bruns T."/>
            <person name="Baldrian P."/>
            <person name="Vilgalys R."/>
            <person name="Dunand C."/>
            <person name="Henrissat B."/>
            <person name="Grigoriev I.V."/>
            <person name="Hibbett D."/>
            <person name="Nagy L.G."/>
            <person name="Martin F.M."/>
        </authorList>
    </citation>
    <scope>NUCLEOTIDE SEQUENCE</scope>
    <source>
        <strain evidence="1">P2</strain>
    </source>
</reference>
<accession>A0ACB6ZLZ9</accession>